<accession>V4T991</accession>
<reference evidence="5 6" key="1">
    <citation type="journal article" date="2014" name="Genome Announc.">
        <title>Draft Genome Sequence of Lutibaculum baratangense Strain AMV1T, Isolated from a Mud Volcano in Andamans, India.</title>
        <authorList>
            <person name="Singh A."/>
            <person name="Sreenivas A."/>
            <person name="Sathyanarayana Reddy G."/>
            <person name="Pinnaka A.K."/>
            <person name="Shivaji S."/>
        </authorList>
    </citation>
    <scope>NUCLEOTIDE SEQUENCE [LARGE SCALE GENOMIC DNA]</scope>
    <source>
        <strain evidence="5 6">AMV1</strain>
    </source>
</reference>
<dbReference type="NCBIfam" id="NF002021">
    <property type="entry name" value="PRK00831.1"/>
    <property type="match status" value="1"/>
</dbReference>
<evidence type="ECO:0000256" key="4">
    <source>
        <dbReference type="HAMAP-Rule" id="MF_00251"/>
    </source>
</evidence>
<evidence type="ECO:0000313" key="6">
    <source>
        <dbReference type="Proteomes" id="UP000017819"/>
    </source>
</evidence>
<dbReference type="HAMAP" id="MF_00251">
    <property type="entry name" value="Ribosomal_bL36"/>
    <property type="match status" value="1"/>
</dbReference>
<comment type="similarity">
    <text evidence="1 4">Belongs to the bacterial ribosomal protein bL36 family.</text>
</comment>
<evidence type="ECO:0000256" key="3">
    <source>
        <dbReference type="ARBA" id="ARBA00023274"/>
    </source>
</evidence>
<dbReference type="AlphaFoldDB" id="V4T991"/>
<dbReference type="PATRIC" id="fig|631454.5.peg.3126"/>
<sequence length="57" mass="6818">MFPEEDPAAFDLGRHVMKIKNSLKSLIKRHRGNRVVRRKGRIYVINKQNRRFKARQG</sequence>
<dbReference type="InterPro" id="IPR000473">
    <property type="entry name" value="Ribosomal_bL36"/>
</dbReference>
<dbReference type="Proteomes" id="UP000017819">
    <property type="component" value="Unassembled WGS sequence"/>
</dbReference>
<protein>
    <recommendedName>
        <fullName evidence="4">Large ribosomal subunit protein bL36</fullName>
    </recommendedName>
</protein>
<dbReference type="PANTHER" id="PTHR47781">
    <property type="entry name" value="50S RIBOSOMAL PROTEIN L36 2"/>
    <property type="match status" value="1"/>
</dbReference>
<dbReference type="GO" id="GO:0006412">
    <property type="term" value="P:translation"/>
    <property type="evidence" value="ECO:0007669"/>
    <property type="project" value="UniProtKB-UniRule"/>
</dbReference>
<dbReference type="PANTHER" id="PTHR47781:SF1">
    <property type="entry name" value="LARGE RIBOSOMAL SUBUNIT PROTEIN BL36B"/>
    <property type="match status" value="1"/>
</dbReference>
<comment type="caution">
    <text evidence="5">The sequence shown here is derived from an EMBL/GenBank/DDBJ whole genome shotgun (WGS) entry which is preliminary data.</text>
</comment>
<keyword evidence="3 4" id="KW-0687">Ribonucleoprotein</keyword>
<name>V4T991_9HYPH</name>
<dbReference type="EMBL" id="AWXZ01000039">
    <property type="protein sequence ID" value="ESR23098.1"/>
    <property type="molecule type" value="Genomic_DNA"/>
</dbReference>
<dbReference type="PROSITE" id="PS00828">
    <property type="entry name" value="RIBOSOMAL_L36"/>
    <property type="match status" value="1"/>
</dbReference>
<evidence type="ECO:0000313" key="5">
    <source>
        <dbReference type="EMBL" id="ESR23098.1"/>
    </source>
</evidence>
<dbReference type="GO" id="GO:1990904">
    <property type="term" value="C:ribonucleoprotein complex"/>
    <property type="evidence" value="ECO:0007669"/>
    <property type="project" value="UniProtKB-KW"/>
</dbReference>
<dbReference type="GO" id="GO:0003735">
    <property type="term" value="F:structural constituent of ribosome"/>
    <property type="evidence" value="ECO:0007669"/>
    <property type="project" value="InterPro"/>
</dbReference>
<dbReference type="STRING" id="631454.N177_3166"/>
<dbReference type="InterPro" id="IPR035977">
    <property type="entry name" value="Ribosomal_bL36_sp"/>
</dbReference>
<keyword evidence="6" id="KW-1185">Reference proteome</keyword>
<evidence type="ECO:0000256" key="2">
    <source>
        <dbReference type="ARBA" id="ARBA00022980"/>
    </source>
</evidence>
<dbReference type="eggNOG" id="COG0257">
    <property type="taxonomic scope" value="Bacteria"/>
</dbReference>
<keyword evidence="2 4" id="KW-0689">Ribosomal protein</keyword>
<dbReference type="Pfam" id="PF00444">
    <property type="entry name" value="Ribosomal_L36"/>
    <property type="match status" value="1"/>
</dbReference>
<proteinExistence type="inferred from homology"/>
<dbReference type="GO" id="GO:0005840">
    <property type="term" value="C:ribosome"/>
    <property type="evidence" value="ECO:0007669"/>
    <property type="project" value="UniProtKB-KW"/>
</dbReference>
<organism evidence="5 6">
    <name type="scientific">Lutibaculum baratangense AMV1</name>
    <dbReference type="NCBI Taxonomy" id="631454"/>
    <lineage>
        <taxon>Bacteria</taxon>
        <taxon>Pseudomonadati</taxon>
        <taxon>Pseudomonadota</taxon>
        <taxon>Alphaproteobacteria</taxon>
        <taxon>Hyphomicrobiales</taxon>
        <taxon>Tepidamorphaceae</taxon>
        <taxon>Lutibaculum</taxon>
    </lineage>
</organism>
<evidence type="ECO:0000256" key="1">
    <source>
        <dbReference type="ARBA" id="ARBA00007645"/>
    </source>
</evidence>
<dbReference type="InterPro" id="IPR047621">
    <property type="entry name" value="Ribosomal_L36_bact"/>
</dbReference>
<dbReference type="SUPFAM" id="SSF57840">
    <property type="entry name" value="Ribosomal protein L36"/>
    <property type="match status" value="1"/>
</dbReference>
<gene>
    <name evidence="4" type="primary">rpmJ</name>
    <name evidence="5" type="ORF">N177_3166</name>
</gene>